<dbReference type="Proteomes" id="UP000232791">
    <property type="component" value="Segment"/>
</dbReference>
<reference evidence="2 3" key="1">
    <citation type="journal article" date="2015" name="PLoS ONE">
        <title>The Complete Genome of a New Betabaculovirus from Clostera anastomosis.</title>
        <authorList>
            <person name="Yin F."/>
            <person name="Zhu Z."/>
            <person name="Liu X."/>
            <person name="Hou D."/>
            <person name="Wang J."/>
            <person name="Zhang L."/>
            <person name="Wang M."/>
            <person name="Kou Z."/>
            <person name="Wang H."/>
            <person name="Deng F."/>
            <person name="Hu Z."/>
        </authorList>
    </citation>
    <scope>NUCLEOTIDE SEQUENCE [LARGE SCALE GENOMIC DNA]</scope>
    <source>
        <strain evidence="2 3">ClasGV-B</strain>
    </source>
</reference>
<dbReference type="OrthoDB" id="24114at10239"/>
<evidence type="ECO:0000313" key="3">
    <source>
        <dbReference type="Proteomes" id="UP000232791"/>
    </source>
</evidence>
<evidence type="ECO:0000256" key="1">
    <source>
        <dbReference type="SAM" id="Coils"/>
    </source>
</evidence>
<proteinExistence type="predicted"/>
<gene>
    <name evidence="2" type="ORF">clas33</name>
</gene>
<organism evidence="2 3">
    <name type="scientific">Clostera anastomosis granulovirus B</name>
    <dbReference type="NCBI Taxonomy" id="1986290"/>
    <lineage>
        <taxon>Viruses</taxon>
        <taxon>Viruses incertae sedis</taxon>
        <taxon>Naldaviricetes</taxon>
        <taxon>Lefavirales</taxon>
        <taxon>Baculoviridae</taxon>
        <taxon>Betabaculovirus</taxon>
        <taxon>Betabaculovirus alterclanastomosis</taxon>
    </lineage>
</organism>
<evidence type="ECO:0000313" key="2">
    <source>
        <dbReference type="EMBL" id="AKS25376.1"/>
    </source>
</evidence>
<keyword evidence="1" id="KW-0175">Coiled coil</keyword>
<sequence>MTSFAEKELEKNLEIHKLAIEALKRDLEYANNETVRLTNQQIVLTNEWNAERSNWCLVDKQQNEVITTLAEQLRKVDNELQNFLSTKQDNGALKNELLQQTKLLISTKKELLAQTKKNKSLKKKVKELKAFIIRCNDSLDDIICDGDSIVDK</sequence>
<accession>A0A0K0WS59</accession>
<protein>
    <submittedName>
        <fullName evidence="2">Clas33</fullName>
    </submittedName>
</protein>
<name>A0A0K0WS59_9BBAC</name>
<feature type="coiled-coil region" evidence="1">
    <location>
        <begin position="6"/>
        <end position="40"/>
    </location>
</feature>
<keyword evidence="3" id="KW-1185">Reference proteome</keyword>
<dbReference type="EMBL" id="KR091910">
    <property type="protein sequence ID" value="AKS25376.1"/>
    <property type="molecule type" value="Genomic_DNA"/>
</dbReference>